<gene>
    <name evidence="1" type="ORF">DESUT3_23410</name>
</gene>
<dbReference type="NCBIfam" id="TIGR04256">
    <property type="entry name" value="GxxExxY"/>
    <property type="match status" value="1"/>
</dbReference>
<evidence type="ECO:0000313" key="1">
    <source>
        <dbReference type="EMBL" id="BCR05272.1"/>
    </source>
</evidence>
<dbReference type="Pfam" id="PF13366">
    <property type="entry name" value="PDDEXK_3"/>
    <property type="match status" value="1"/>
</dbReference>
<evidence type="ECO:0008006" key="3">
    <source>
        <dbReference type="Google" id="ProtNLM"/>
    </source>
</evidence>
<proteinExistence type="predicted"/>
<accession>A0ABM8HSK4</accession>
<sequence length="133" mass="14939">MELKEYDLTNLIICCFYNVYGQLGYGFLEKVYENALGLELAAKDLKAVAQSPIIVSYNGQVVGEYFADLVVEDKVIVEIKAVKTLLPEHEAQLLNYLKATDVEVGLLLNFGPKPQIVRKAFENGRKKSQRVRG</sequence>
<dbReference type="EMBL" id="AP024355">
    <property type="protein sequence ID" value="BCR05272.1"/>
    <property type="molecule type" value="Genomic_DNA"/>
</dbReference>
<dbReference type="InterPro" id="IPR026350">
    <property type="entry name" value="GxxExxY"/>
</dbReference>
<evidence type="ECO:0000313" key="2">
    <source>
        <dbReference type="Proteomes" id="UP001319827"/>
    </source>
</evidence>
<reference evidence="1 2" key="2">
    <citation type="journal article" date="2021" name="Int. J. Syst. Evol. Microbiol.">
        <title>Isolation and Polyphasic Characterization of Desulfuromonas versatilis sp. Nov., an Electrogenic Bacteria Capable of Versatile Metabolism Isolated from a Graphene Oxide-Reducing Enrichment Culture.</title>
        <authorList>
            <person name="Xie L."/>
            <person name="Yoshida N."/>
            <person name="Ishii S."/>
            <person name="Meng L."/>
        </authorList>
    </citation>
    <scope>NUCLEOTIDE SEQUENCE [LARGE SCALE GENOMIC DNA]</scope>
    <source>
        <strain evidence="1 2">NIT-T3</strain>
    </source>
</reference>
<name>A0ABM8HSK4_9BACT</name>
<organism evidence="1 2">
    <name type="scientific">Desulfuromonas versatilis</name>
    <dbReference type="NCBI Taxonomy" id="2802975"/>
    <lineage>
        <taxon>Bacteria</taxon>
        <taxon>Pseudomonadati</taxon>
        <taxon>Thermodesulfobacteriota</taxon>
        <taxon>Desulfuromonadia</taxon>
        <taxon>Desulfuromonadales</taxon>
        <taxon>Desulfuromonadaceae</taxon>
        <taxon>Desulfuromonas</taxon>
    </lineage>
</organism>
<reference evidence="1 2" key="1">
    <citation type="journal article" date="2016" name="C (Basel)">
        <title>Selective Growth of and Electricity Production by Marine Exoelectrogenic Bacteria in Self-Aggregated Hydrogel of Microbially Reduced Graphene Oxide.</title>
        <authorList>
            <person name="Yoshida N."/>
            <person name="Goto Y."/>
            <person name="Miyata Y."/>
        </authorList>
    </citation>
    <scope>NUCLEOTIDE SEQUENCE [LARGE SCALE GENOMIC DNA]</scope>
    <source>
        <strain evidence="1 2">NIT-T3</strain>
    </source>
</reference>
<protein>
    <recommendedName>
        <fullName evidence="3">GxxExxY protein</fullName>
    </recommendedName>
</protein>
<dbReference type="Proteomes" id="UP001319827">
    <property type="component" value="Chromosome"/>
</dbReference>
<keyword evidence="2" id="KW-1185">Reference proteome</keyword>
<dbReference type="RefSeq" id="WP_221248696.1">
    <property type="nucleotide sequence ID" value="NZ_AP024355.1"/>
</dbReference>